<accession>A0A183IJC9</accession>
<reference evidence="1 2" key="2">
    <citation type="submission" date="2018-11" db="EMBL/GenBank/DDBJ databases">
        <authorList>
            <consortium name="Pathogen Informatics"/>
        </authorList>
    </citation>
    <scope>NUCLEOTIDE SEQUENCE [LARGE SCALE GENOMIC DNA]</scope>
</reference>
<evidence type="ECO:0000313" key="1">
    <source>
        <dbReference type="EMBL" id="VDP02165.1"/>
    </source>
</evidence>
<dbReference type="Proteomes" id="UP000270296">
    <property type="component" value="Unassembled WGS sequence"/>
</dbReference>
<dbReference type="EMBL" id="UZAM01007914">
    <property type="protein sequence ID" value="VDP02165.1"/>
    <property type="molecule type" value="Genomic_DNA"/>
</dbReference>
<dbReference type="WBParaSite" id="SBAD_0000389501-mRNA-1">
    <property type="protein sequence ID" value="SBAD_0000389501-mRNA-1"/>
    <property type="gene ID" value="SBAD_0000389501"/>
</dbReference>
<keyword evidence="2" id="KW-1185">Reference proteome</keyword>
<proteinExistence type="predicted"/>
<dbReference type="AlphaFoldDB" id="A0A183IJC9"/>
<gene>
    <name evidence="1" type="ORF">SBAD_LOCUS3725</name>
</gene>
<protein>
    <submittedName>
        <fullName evidence="1 3">Uncharacterized protein</fullName>
    </submittedName>
</protein>
<name>A0A183IJC9_9BILA</name>
<sequence length="230" mass="25812">MDKLIARTLRPSKVVPLENSQLLIRIPLNCHQGIFNAVIDGNGMISFPGFDSSCSQRLNVTSVERSPCEKTGTSESIDQTLQCDEDFSSIESAIGMQRWIENVMRVKGGRQPSMRHLHDHDYYYSMSRFHNPLRDLIDKTRSVYQRYVSLQNAKTNAEPYVFGLKDSAIDGSPAAVPRPSESLCITLNSVVTDEAVFKRNPSENNIPYSFASILKLELELELISELPSGL</sequence>
<reference evidence="3" key="1">
    <citation type="submission" date="2016-06" db="UniProtKB">
        <authorList>
            <consortium name="WormBaseParasite"/>
        </authorList>
    </citation>
    <scope>IDENTIFICATION</scope>
</reference>
<evidence type="ECO:0000313" key="3">
    <source>
        <dbReference type="WBParaSite" id="SBAD_0000389501-mRNA-1"/>
    </source>
</evidence>
<organism evidence="3">
    <name type="scientific">Soboliphyme baturini</name>
    <dbReference type="NCBI Taxonomy" id="241478"/>
    <lineage>
        <taxon>Eukaryota</taxon>
        <taxon>Metazoa</taxon>
        <taxon>Ecdysozoa</taxon>
        <taxon>Nematoda</taxon>
        <taxon>Enoplea</taxon>
        <taxon>Dorylaimia</taxon>
        <taxon>Dioctophymatida</taxon>
        <taxon>Dioctophymatoidea</taxon>
        <taxon>Soboliphymatidae</taxon>
        <taxon>Soboliphyme</taxon>
    </lineage>
</organism>
<evidence type="ECO:0000313" key="2">
    <source>
        <dbReference type="Proteomes" id="UP000270296"/>
    </source>
</evidence>